<name>A0AC11DVI3_SHEEP</name>
<evidence type="ECO:0000313" key="1">
    <source>
        <dbReference type="Ensembl" id="ENSOARP00020050439.1"/>
    </source>
</evidence>
<protein>
    <submittedName>
        <fullName evidence="1">Zinc finger protein 35</fullName>
    </submittedName>
</protein>
<proteinExistence type="predicted"/>
<reference evidence="1" key="2">
    <citation type="submission" date="2025-08" db="UniProtKB">
        <authorList>
            <consortium name="Ensembl"/>
        </authorList>
    </citation>
    <scope>IDENTIFICATION</scope>
</reference>
<accession>A0AC11DVI3</accession>
<reference evidence="1" key="3">
    <citation type="submission" date="2025-09" db="UniProtKB">
        <authorList>
            <consortium name="Ensembl"/>
        </authorList>
    </citation>
    <scope>IDENTIFICATION</scope>
</reference>
<dbReference type="Ensembl" id="ENSOART00020078996.1">
    <property type="protein sequence ID" value="ENSOARP00020050439.1"/>
    <property type="gene ID" value="ENSOARG00020023695.2"/>
</dbReference>
<organism evidence="1">
    <name type="scientific">Ovis aries</name>
    <name type="common">Sheep</name>
    <dbReference type="NCBI Taxonomy" id="9940"/>
    <lineage>
        <taxon>Eukaryota</taxon>
        <taxon>Metazoa</taxon>
        <taxon>Chordata</taxon>
        <taxon>Craniata</taxon>
        <taxon>Vertebrata</taxon>
        <taxon>Euteleostomi</taxon>
        <taxon>Mammalia</taxon>
        <taxon>Eutheria</taxon>
        <taxon>Laurasiatheria</taxon>
        <taxon>Artiodactyla</taxon>
        <taxon>Ruminantia</taxon>
        <taxon>Pecora</taxon>
        <taxon>Bovidae</taxon>
        <taxon>Caprinae</taxon>
        <taxon>Ovis</taxon>
    </lineage>
</organism>
<gene>
    <name evidence="1" type="primary">ZNF35</name>
</gene>
<reference evidence="1" key="1">
    <citation type="submission" date="2020-11" db="EMBL/GenBank/DDBJ databases">
        <authorList>
            <person name="Davenport K.M."/>
            <person name="Bickhart D.M."/>
            <person name="Smith T.P.L."/>
            <person name="Murdoch B.M."/>
            <person name="Rosen B.D."/>
        </authorList>
    </citation>
    <scope>NUCLEOTIDE SEQUENCE [LARGE SCALE GENOMIC DNA]</scope>
    <source>
        <strain evidence="1">OAR_USU_Benz2616</strain>
    </source>
</reference>
<sequence length="103" mass="11930">MTAELREAVALAHWGPVTVKKEEEEEEGFVGQVSSQQIRSENIKVWAPGEDPQTCLPVSEQEEKVLKPKIHSYWFQKLKYVMKQKNPSSFQEESRKLTRKDPS</sequence>